<dbReference type="AlphaFoldDB" id="A0A7S3KH35"/>
<name>A0A7S3KH35_EUPCR</name>
<accession>A0A7S3KH35</accession>
<keyword evidence="1" id="KW-0732">Signal</keyword>
<proteinExistence type="predicted"/>
<evidence type="ECO:0000256" key="1">
    <source>
        <dbReference type="SAM" id="SignalP"/>
    </source>
</evidence>
<evidence type="ECO:0000313" key="2">
    <source>
        <dbReference type="EMBL" id="CAE0381586.1"/>
    </source>
</evidence>
<feature type="chain" id="PRO_5031394050" evidence="1">
    <location>
        <begin position="21"/>
        <end position="192"/>
    </location>
</feature>
<gene>
    <name evidence="2" type="ORF">ECRA1380_LOCUS6548</name>
</gene>
<sequence>MKSNLIVILMLWAFMGTTSASWFPIDSSTWIDITLDQPNNRLVYNASVSHGHFFGTGVQNSFTDADIYGIQCATDNEDLVRFSNFDVFLSQNGEAQNYTQPGYEGVKHIISEKTCSSSFTRPLSLVRDGRNQTLEYNRYYNMTYVYDEQYYEEKGFENRGFFYMIIDKRTGGVMIYEQLPHEELIEIEEISA</sequence>
<feature type="signal peptide" evidence="1">
    <location>
        <begin position="1"/>
        <end position="20"/>
    </location>
</feature>
<reference evidence="2" key="1">
    <citation type="submission" date="2021-01" db="EMBL/GenBank/DDBJ databases">
        <authorList>
            <person name="Corre E."/>
            <person name="Pelletier E."/>
            <person name="Niang G."/>
            <person name="Scheremetjew M."/>
            <person name="Finn R."/>
            <person name="Kale V."/>
            <person name="Holt S."/>
            <person name="Cochrane G."/>
            <person name="Meng A."/>
            <person name="Brown T."/>
            <person name="Cohen L."/>
        </authorList>
    </citation>
    <scope>NUCLEOTIDE SEQUENCE</scope>
    <source>
        <strain evidence="2">CT5</strain>
    </source>
</reference>
<protein>
    <submittedName>
        <fullName evidence="2">Uncharacterized protein</fullName>
    </submittedName>
</protein>
<dbReference type="EMBL" id="HBIK01013891">
    <property type="protein sequence ID" value="CAE0381586.1"/>
    <property type="molecule type" value="Transcribed_RNA"/>
</dbReference>
<organism evidence="2">
    <name type="scientific">Euplotes crassus</name>
    <dbReference type="NCBI Taxonomy" id="5936"/>
    <lineage>
        <taxon>Eukaryota</taxon>
        <taxon>Sar</taxon>
        <taxon>Alveolata</taxon>
        <taxon>Ciliophora</taxon>
        <taxon>Intramacronucleata</taxon>
        <taxon>Spirotrichea</taxon>
        <taxon>Hypotrichia</taxon>
        <taxon>Euplotida</taxon>
        <taxon>Euplotidae</taxon>
        <taxon>Moneuplotes</taxon>
    </lineage>
</organism>